<proteinExistence type="predicted"/>
<name>A0ACC1JV58_9FUNG</name>
<evidence type="ECO:0000313" key="2">
    <source>
        <dbReference type="Proteomes" id="UP001140234"/>
    </source>
</evidence>
<dbReference type="EMBL" id="JANBUJ010001266">
    <property type="protein sequence ID" value="KAJ2768069.1"/>
    <property type="molecule type" value="Genomic_DNA"/>
</dbReference>
<keyword evidence="2" id="KW-1185">Reference proteome</keyword>
<organism evidence="1 2">
    <name type="scientific">Coemansia nantahalensis</name>
    <dbReference type="NCBI Taxonomy" id="2789366"/>
    <lineage>
        <taxon>Eukaryota</taxon>
        <taxon>Fungi</taxon>
        <taxon>Fungi incertae sedis</taxon>
        <taxon>Zoopagomycota</taxon>
        <taxon>Kickxellomycotina</taxon>
        <taxon>Kickxellomycetes</taxon>
        <taxon>Kickxellales</taxon>
        <taxon>Kickxellaceae</taxon>
        <taxon>Coemansia</taxon>
    </lineage>
</organism>
<dbReference type="Proteomes" id="UP001140234">
    <property type="component" value="Unassembled WGS sequence"/>
</dbReference>
<feature type="non-terminal residue" evidence="1">
    <location>
        <position position="125"/>
    </location>
</feature>
<comment type="caution">
    <text evidence="1">The sequence shown here is derived from an EMBL/GenBank/DDBJ whole genome shotgun (WGS) entry which is preliminary data.</text>
</comment>
<protein>
    <submittedName>
        <fullName evidence="1">Uncharacterized protein</fullName>
    </submittedName>
</protein>
<evidence type="ECO:0000313" key="1">
    <source>
        <dbReference type="EMBL" id="KAJ2768069.1"/>
    </source>
</evidence>
<accession>A0ACC1JV58</accession>
<reference evidence="1" key="1">
    <citation type="submission" date="2022-07" db="EMBL/GenBank/DDBJ databases">
        <title>Phylogenomic reconstructions and comparative analyses of Kickxellomycotina fungi.</title>
        <authorList>
            <person name="Reynolds N.K."/>
            <person name="Stajich J.E."/>
            <person name="Barry K."/>
            <person name="Grigoriev I.V."/>
            <person name="Crous P."/>
            <person name="Smith M.E."/>
        </authorList>
    </citation>
    <scope>NUCLEOTIDE SEQUENCE</scope>
    <source>
        <strain evidence="1">CBS 109366</strain>
    </source>
</reference>
<gene>
    <name evidence="1" type="ORF">IWQ57_003690</name>
</gene>
<sequence>MPFRLVRRHVDDKLEQESYTSLAKRIKADLIVMCQERGLATEGSKTQLIEALVDWKDGTRPVPMPSSPHLEQLNMQEAILHYSTRGLGAGDAASDPEEIPADRLVVGSKIGSGGFKDCYRGEYQG</sequence>